<comment type="caution">
    <text evidence="1">The sequence shown here is derived from an EMBL/GenBank/DDBJ whole genome shotgun (WGS) entry which is preliminary data.</text>
</comment>
<accession>A0A9N8EDX6</accession>
<dbReference type="Proteomes" id="UP001153069">
    <property type="component" value="Unassembled WGS sequence"/>
</dbReference>
<protein>
    <submittedName>
        <fullName evidence="1">Uncharacterized protein</fullName>
    </submittedName>
</protein>
<organism evidence="1 2">
    <name type="scientific">Seminavis robusta</name>
    <dbReference type="NCBI Taxonomy" id="568900"/>
    <lineage>
        <taxon>Eukaryota</taxon>
        <taxon>Sar</taxon>
        <taxon>Stramenopiles</taxon>
        <taxon>Ochrophyta</taxon>
        <taxon>Bacillariophyta</taxon>
        <taxon>Bacillariophyceae</taxon>
        <taxon>Bacillariophycidae</taxon>
        <taxon>Naviculales</taxon>
        <taxon>Naviculaceae</taxon>
        <taxon>Seminavis</taxon>
    </lineage>
</organism>
<name>A0A9N8EDX6_9STRA</name>
<evidence type="ECO:0000313" key="1">
    <source>
        <dbReference type="EMBL" id="CAB9516694.1"/>
    </source>
</evidence>
<dbReference type="EMBL" id="CAICTM010000799">
    <property type="protein sequence ID" value="CAB9516694.1"/>
    <property type="molecule type" value="Genomic_DNA"/>
</dbReference>
<sequence length="209" mass="23269">MSQYEHGYIMGPAWMLRALGIEFPFFCPVFGLLGVKCRLQPEAACDDHARCLSGWCKDGTCFDPLAGGAFCEENEQCLSEECVTQSYFDRFAGDFNNRRELRGPLIPVKKDDDEQDNLAAAGNNETRVCMVTRLRLGSYCFGNEECASQRCEIYDCFLALVTNCWDVCVPQSGTGQAGDFCTRNEQCESNICAYSGLVSELECKSPDLN</sequence>
<proteinExistence type="predicted"/>
<reference evidence="1" key="1">
    <citation type="submission" date="2020-06" db="EMBL/GenBank/DDBJ databases">
        <authorList>
            <consortium name="Plant Systems Biology data submission"/>
        </authorList>
    </citation>
    <scope>NUCLEOTIDE SEQUENCE</scope>
    <source>
        <strain evidence="1">D6</strain>
    </source>
</reference>
<evidence type="ECO:0000313" key="2">
    <source>
        <dbReference type="Proteomes" id="UP001153069"/>
    </source>
</evidence>
<dbReference type="AlphaFoldDB" id="A0A9N8EDX6"/>
<keyword evidence="2" id="KW-1185">Reference proteome</keyword>
<gene>
    <name evidence="1" type="ORF">SEMRO_800_G204370.1</name>
</gene>